<gene>
    <name evidence="2" type="ORF">H2201_004554</name>
</gene>
<name>A0ABQ9NTP1_9PEZI</name>
<dbReference type="Proteomes" id="UP001172684">
    <property type="component" value="Unassembled WGS sequence"/>
</dbReference>
<evidence type="ECO:0000313" key="3">
    <source>
        <dbReference type="Proteomes" id="UP001172684"/>
    </source>
</evidence>
<comment type="caution">
    <text evidence="2">The sequence shown here is derived from an EMBL/GenBank/DDBJ whole genome shotgun (WGS) entry which is preliminary data.</text>
</comment>
<evidence type="ECO:0000256" key="1">
    <source>
        <dbReference type="SAM" id="MobiDB-lite"/>
    </source>
</evidence>
<feature type="compositionally biased region" description="Basic and acidic residues" evidence="1">
    <location>
        <begin position="67"/>
        <end position="78"/>
    </location>
</feature>
<organism evidence="2 3">
    <name type="scientific">Coniosporium apollinis</name>
    <dbReference type="NCBI Taxonomy" id="61459"/>
    <lineage>
        <taxon>Eukaryota</taxon>
        <taxon>Fungi</taxon>
        <taxon>Dikarya</taxon>
        <taxon>Ascomycota</taxon>
        <taxon>Pezizomycotina</taxon>
        <taxon>Dothideomycetes</taxon>
        <taxon>Dothideomycetes incertae sedis</taxon>
        <taxon>Coniosporium</taxon>
    </lineage>
</organism>
<proteinExistence type="predicted"/>
<accession>A0ABQ9NTP1</accession>
<feature type="compositionally biased region" description="Basic and acidic residues" evidence="1">
    <location>
        <begin position="104"/>
        <end position="120"/>
    </location>
</feature>
<keyword evidence="3" id="KW-1185">Reference proteome</keyword>
<protein>
    <submittedName>
        <fullName evidence="2">Uncharacterized protein</fullName>
    </submittedName>
</protein>
<feature type="region of interest" description="Disordered" evidence="1">
    <location>
        <begin position="23"/>
        <end position="136"/>
    </location>
</feature>
<reference evidence="2" key="1">
    <citation type="submission" date="2022-10" db="EMBL/GenBank/DDBJ databases">
        <title>Culturing micro-colonial fungi from biological soil crusts in the Mojave desert and describing Neophaeococcomyces mojavensis, and introducing the new genera and species Taxawa tesnikishii.</title>
        <authorList>
            <person name="Kurbessoian T."/>
            <person name="Stajich J.E."/>
        </authorList>
    </citation>
    <scope>NUCLEOTIDE SEQUENCE</scope>
    <source>
        <strain evidence="2">TK_1</strain>
    </source>
</reference>
<dbReference type="EMBL" id="JAPDRL010000030">
    <property type="protein sequence ID" value="KAJ9665263.1"/>
    <property type="molecule type" value="Genomic_DNA"/>
</dbReference>
<sequence length="136" mass="14742">MAAPSPSEFLTFFRRAAMHPALRRGLVSRPPRAMPALSSRPFSSSIIRADKDNLSTDSSVKTDSFPDDDHTTNKKDNLDVQSNNSAKGVEAHSKGEGGTATSQADERNNTERAKKEHPEAPDVVIGMQDERGAKGH</sequence>
<evidence type="ECO:0000313" key="2">
    <source>
        <dbReference type="EMBL" id="KAJ9665263.1"/>
    </source>
</evidence>